<dbReference type="EMBL" id="CP022048">
    <property type="protein sequence ID" value="ASE40800.1"/>
    <property type="molecule type" value="Genomic_DNA"/>
</dbReference>
<sequence>MESLINQLGSDRITSRQIDELVGLARGIAADGDLNHAEVEFLQKWLAANTIVSDQPVIRTLYARINDVLADGVLEEEEKVMLLETLNSFSSRDFELGEVLKSSTLPLCDPAPALDFVGRTYCFTGTFIYGQRKHCEGAVLKRGGQTGGLSRKTQVLVVGAYATESWKHSSFGNKILQASAWRDEGSPIAIVSEAHWTTHLTVLAS</sequence>
<dbReference type="KEGG" id="bvc:CEP68_15625"/>
<gene>
    <name evidence="1" type="ORF">CEP68_15625</name>
    <name evidence="2" type="ORF">NJD11_16370</name>
</gene>
<dbReference type="CDD" id="cd17748">
    <property type="entry name" value="BRCT_DNA_ligase_like"/>
    <property type="match status" value="1"/>
</dbReference>
<proteinExistence type="predicted"/>
<reference evidence="1" key="2">
    <citation type="submission" date="2017-12" db="EMBL/GenBank/DDBJ databases">
        <title>FDA dAtabase for Regulatory Grade micrObial Sequences (FDA-ARGOS): Supporting development and validation of Infectious Disease Dx tests.</title>
        <authorList>
            <person name="Campos J."/>
            <person name="Goldberg B."/>
            <person name="Tallon L."/>
            <person name="Sadzewicz L."/>
            <person name="Sengamalay N."/>
            <person name="Ott S."/>
            <person name="Godinez A."/>
            <person name="Nagaraj S."/>
            <person name="Vavikolanu K."/>
            <person name="Vyas G."/>
            <person name="Nadendla S."/>
            <person name="Aluvathingal J."/>
            <person name="Geyer C."/>
            <person name="Nandy P."/>
            <person name="Hobson J."/>
            <person name="Sichtig H."/>
        </authorList>
    </citation>
    <scope>NUCLEOTIDE SEQUENCE</scope>
    <source>
        <strain evidence="1">FDAARGOS_289</strain>
    </source>
</reference>
<evidence type="ECO:0000313" key="3">
    <source>
        <dbReference type="Proteomes" id="UP000197050"/>
    </source>
</evidence>
<protein>
    <submittedName>
        <fullName evidence="2">BRCT domain-containing protein</fullName>
    </submittedName>
    <submittedName>
        <fullName evidence="1">NAD-dependent DNA ligase</fullName>
    </submittedName>
</protein>
<evidence type="ECO:0000313" key="1">
    <source>
        <dbReference type="EMBL" id="ASE40800.1"/>
    </source>
</evidence>
<evidence type="ECO:0000313" key="2">
    <source>
        <dbReference type="EMBL" id="MDX2336512.1"/>
    </source>
</evidence>
<name>A0A1Z3UC86_BREVE</name>
<dbReference type="InterPro" id="IPR036420">
    <property type="entry name" value="BRCT_dom_sf"/>
</dbReference>
<organism evidence="1 3">
    <name type="scientific">Brevundimonas vesicularis</name>
    <name type="common">Pseudomonas vesicularis</name>
    <dbReference type="NCBI Taxonomy" id="41276"/>
    <lineage>
        <taxon>Bacteria</taxon>
        <taxon>Pseudomonadati</taxon>
        <taxon>Pseudomonadota</taxon>
        <taxon>Alphaproteobacteria</taxon>
        <taxon>Caulobacterales</taxon>
        <taxon>Caulobacteraceae</taxon>
        <taxon>Brevundimonas</taxon>
    </lineage>
</organism>
<keyword evidence="1" id="KW-0436">Ligase</keyword>
<reference evidence="3" key="1">
    <citation type="submission" date="2017-06" db="EMBL/GenBank/DDBJ databases">
        <title>FDA dAtabase for Regulatory Grade micrObial Sequences (FDA-ARGOS): Supporting development and validation of Infectious Disease Dx tests.</title>
        <authorList>
            <person name="Minogue T."/>
            <person name="Wolcott M."/>
            <person name="Wasieloski L."/>
            <person name="Aguilar W."/>
            <person name="Moore D."/>
            <person name="Tallon L."/>
            <person name="Sadzewicz L."/>
            <person name="Sengamalay N."/>
            <person name="Ott S."/>
            <person name="Godinez A."/>
            <person name="Nagaraj S."/>
            <person name="Nadendla S."/>
            <person name="Geyer C."/>
            <person name="Sichtig H."/>
        </authorList>
    </citation>
    <scope>NUCLEOTIDE SEQUENCE [LARGE SCALE GENOMIC DNA]</scope>
    <source>
        <strain evidence="3">FDAARGOS_289</strain>
    </source>
</reference>
<accession>A0A1Z3UC86</accession>
<reference evidence="2" key="3">
    <citation type="submission" date="2022-06" db="EMBL/GenBank/DDBJ databases">
        <authorList>
            <person name="Hesketh-Best P.J."/>
            <person name="Koch M.J."/>
        </authorList>
    </citation>
    <scope>NUCLEOTIDE SEQUENCE</scope>
    <source>
        <strain evidence="2">PC206-O</strain>
    </source>
</reference>
<dbReference type="Proteomes" id="UP000197050">
    <property type="component" value="Chromosome"/>
</dbReference>
<dbReference type="EMBL" id="JAMYEC010000016">
    <property type="protein sequence ID" value="MDX2336512.1"/>
    <property type="molecule type" value="Genomic_DNA"/>
</dbReference>
<dbReference type="RefSeq" id="WP_088582823.1">
    <property type="nucleotide sequence ID" value="NZ_CP022048.2"/>
</dbReference>
<keyword evidence="4" id="KW-1185">Reference proteome</keyword>
<dbReference type="Proteomes" id="UP001272940">
    <property type="component" value="Unassembled WGS sequence"/>
</dbReference>
<dbReference type="AlphaFoldDB" id="A0A1Z3UC86"/>
<dbReference type="GO" id="GO:0016874">
    <property type="term" value="F:ligase activity"/>
    <property type="evidence" value="ECO:0007669"/>
    <property type="project" value="UniProtKB-KW"/>
</dbReference>
<dbReference type="Gene3D" id="3.40.50.10190">
    <property type="entry name" value="BRCT domain"/>
    <property type="match status" value="1"/>
</dbReference>
<dbReference type="GeneID" id="34013584"/>
<reference evidence="2 4" key="4">
    <citation type="journal article" date="2023" name="FEMS Microbes">
        <title>Whole genomes of deep-sea sponge-associated bacteria exhibit high novel natural product potential.</title>
        <authorList>
            <person name="Hesketh-Best P.J."/>
            <person name="January G.G."/>
            <person name="Koch M.J."/>
            <person name="Warburton P.J."/>
            <person name="Howell K.L."/>
            <person name="Upton M."/>
        </authorList>
    </citation>
    <scope>NUCLEOTIDE SEQUENCE [LARGE SCALE GENOMIC DNA]</scope>
    <source>
        <strain evidence="2 4">PC206-O</strain>
    </source>
</reference>
<evidence type="ECO:0000313" key="4">
    <source>
        <dbReference type="Proteomes" id="UP001272940"/>
    </source>
</evidence>